<feature type="region of interest" description="Disordered" evidence="1">
    <location>
        <begin position="442"/>
        <end position="463"/>
    </location>
</feature>
<name>A0A5C7J6P9_9BACT</name>
<proteinExistence type="predicted"/>
<feature type="region of interest" description="Disordered" evidence="1">
    <location>
        <begin position="112"/>
        <end position="136"/>
    </location>
</feature>
<feature type="region of interest" description="Disordered" evidence="1">
    <location>
        <begin position="1"/>
        <end position="27"/>
    </location>
</feature>
<evidence type="ECO:0000313" key="3">
    <source>
        <dbReference type="Proteomes" id="UP000321026"/>
    </source>
</evidence>
<gene>
    <name evidence="2" type="ORF">E6Q11_03190</name>
</gene>
<dbReference type="AlphaFoldDB" id="A0A5C7J6P9"/>
<protein>
    <submittedName>
        <fullName evidence="2">Uncharacterized protein</fullName>
    </submittedName>
</protein>
<feature type="compositionally biased region" description="Low complexity" evidence="1">
    <location>
        <begin position="444"/>
        <end position="463"/>
    </location>
</feature>
<dbReference type="Proteomes" id="UP000321026">
    <property type="component" value="Unassembled WGS sequence"/>
</dbReference>
<evidence type="ECO:0000313" key="2">
    <source>
        <dbReference type="EMBL" id="TXG77197.1"/>
    </source>
</evidence>
<feature type="compositionally biased region" description="Polar residues" evidence="1">
    <location>
        <begin position="112"/>
        <end position="126"/>
    </location>
</feature>
<dbReference type="EMBL" id="SSDS01000051">
    <property type="protein sequence ID" value="TXG77197.1"/>
    <property type="molecule type" value="Genomic_DNA"/>
</dbReference>
<reference evidence="2 3" key="1">
    <citation type="submission" date="2018-09" db="EMBL/GenBank/DDBJ databases">
        <title>Metagenome Assembled Genomes from an Advanced Water Purification Facility.</title>
        <authorList>
            <person name="Stamps B.W."/>
            <person name="Spear J.R."/>
        </authorList>
    </citation>
    <scope>NUCLEOTIDE SEQUENCE [LARGE SCALE GENOMIC DNA]</scope>
    <source>
        <strain evidence="2">Bin_63_2</strain>
    </source>
</reference>
<accession>A0A5C7J6P9</accession>
<sequence>MANAFTTSGATQNGLLNKTSTPTSTVSSLLVPKQNVGVSVNTAPKPSVGVTPAPKPSVGVSTGVMSTPKTPVITEVDNVNKTYRSDGQLFKLNPATGRFEASVEQSMAQPTQTYTPTTMSQPTGITSGLIPTPPTPQTPAIPTAPQTDTTFAGLLRQIVEKGGMSEQERLLKEQQAAQRADIARSIGLEQMTPGTNVYQTGRTGIIQNIGNAQLQALAEQEKAFAAQRETQLSALQNAATLAAPQLASFSQQAFNPQTGTFSAGTSMNDAVSNMVQRLQNGTISYDAAVQALSGYGQGGVNALQQALPPTFNIAQSNALAGQQGIVTPTVQTASLTLNSLQKALENLVIPGQTSSFVPLNVLTNAASNFLGFGKESTAQVQGLVAEARSALQAALASSKGGTPTDYVGQSYQMLPDNPSIENVKAAINVLNSLGGIRQSVYGNPGQVGNQPTQTTTPNNLFSW</sequence>
<organism evidence="2 3">
    <name type="scientific">Candidatus Dojkabacteria bacterium</name>
    <dbReference type="NCBI Taxonomy" id="2099670"/>
    <lineage>
        <taxon>Bacteria</taxon>
        <taxon>Candidatus Dojkabacteria</taxon>
    </lineage>
</organism>
<evidence type="ECO:0000256" key="1">
    <source>
        <dbReference type="SAM" id="MobiDB-lite"/>
    </source>
</evidence>
<comment type="caution">
    <text evidence="2">The sequence shown here is derived from an EMBL/GenBank/DDBJ whole genome shotgun (WGS) entry which is preliminary data.</text>
</comment>
<feature type="compositionally biased region" description="Polar residues" evidence="1">
    <location>
        <begin position="1"/>
        <end position="18"/>
    </location>
</feature>